<dbReference type="RefSeq" id="WP_350718717.1">
    <property type="nucleotide sequence ID" value="NZ_JBEPCO010000011.1"/>
</dbReference>
<organism evidence="1 2">
    <name type="scientific">Streptomyces flaveolus</name>
    <dbReference type="NCBI Taxonomy" id="67297"/>
    <lineage>
        <taxon>Bacteria</taxon>
        <taxon>Bacillati</taxon>
        <taxon>Actinomycetota</taxon>
        <taxon>Actinomycetes</taxon>
        <taxon>Kitasatosporales</taxon>
        <taxon>Streptomycetaceae</taxon>
        <taxon>Streptomyces</taxon>
    </lineage>
</organism>
<accession>A0ABV1VKP4</accession>
<proteinExistence type="predicted"/>
<gene>
    <name evidence="1" type="ORF">ABT322_23405</name>
</gene>
<comment type="caution">
    <text evidence="1">The sequence shown here is derived from an EMBL/GenBank/DDBJ whole genome shotgun (WGS) entry which is preliminary data.</text>
</comment>
<name>A0ABV1VKP4_9ACTN</name>
<dbReference type="Pfam" id="PF19749">
    <property type="entry name" value="DUF6236"/>
    <property type="match status" value="1"/>
</dbReference>
<evidence type="ECO:0000313" key="2">
    <source>
        <dbReference type="Proteomes" id="UP001490330"/>
    </source>
</evidence>
<protein>
    <submittedName>
        <fullName evidence="1">DUF6236 family protein</fullName>
    </submittedName>
</protein>
<dbReference type="EMBL" id="JBEPCV010000024">
    <property type="protein sequence ID" value="MER6906631.1"/>
    <property type="molecule type" value="Genomic_DNA"/>
</dbReference>
<evidence type="ECO:0000313" key="1">
    <source>
        <dbReference type="EMBL" id="MER6906631.1"/>
    </source>
</evidence>
<keyword evidence="2" id="KW-1185">Reference proteome</keyword>
<dbReference type="InterPro" id="IPR046203">
    <property type="entry name" value="DUF6236"/>
</dbReference>
<dbReference type="Proteomes" id="UP001490330">
    <property type="component" value="Unassembled WGS sequence"/>
</dbReference>
<sequence length="413" mass="44882">MSIGLYYPYVHFRDLAWIKAAALFMPRLARIVPQGFRVSDPDDVRALRDGLGFVEDFDPADAVEAVSQHMLLLIDRRGDDLRRRFDVRDAVVADLVNAEPSPPGIPAPMYGTQHRFTSDGRPLAGLYPGEMTEELRRILQANGLARPVVRNAVSGQSGPEWVGIDPTLAWVYKCALTSELANRASFTPLTDQVAALTAAGTWNADRMAAVLLGEATASAHEQEDLTARVGVLSVQYVLPARLRDVPVDKIVELRTRHEADFRAFSDSVERTANTLKDSVGDIENRRALEMHLRDAVHRDFEIQVDELRKMMNGMGLQTITTAAGTNFEMPSSMALFSATTGVAVGSTMGMLTGAAGTAAVAAFGIVTGARRQADEAVSANPAGFLLRVERGLRPVTLWGRVNMALRRSIGAGI</sequence>
<reference evidence="1 2" key="1">
    <citation type="submission" date="2024-06" db="EMBL/GenBank/DDBJ databases">
        <title>The Natural Products Discovery Center: Release of the First 8490 Sequenced Strains for Exploring Actinobacteria Biosynthetic Diversity.</title>
        <authorList>
            <person name="Kalkreuter E."/>
            <person name="Kautsar S.A."/>
            <person name="Yang D."/>
            <person name="Bader C.D."/>
            <person name="Teijaro C.N."/>
            <person name="Fluegel L."/>
            <person name="Davis C.M."/>
            <person name="Simpson J.R."/>
            <person name="Lauterbach L."/>
            <person name="Steele A.D."/>
            <person name="Gui C."/>
            <person name="Meng S."/>
            <person name="Li G."/>
            <person name="Viehrig K."/>
            <person name="Ye F."/>
            <person name="Su P."/>
            <person name="Kiefer A.F."/>
            <person name="Nichols A."/>
            <person name="Cepeda A.J."/>
            <person name="Yan W."/>
            <person name="Fan B."/>
            <person name="Jiang Y."/>
            <person name="Adhikari A."/>
            <person name="Zheng C.-J."/>
            <person name="Schuster L."/>
            <person name="Cowan T.M."/>
            <person name="Smanski M.J."/>
            <person name="Chevrette M.G."/>
            <person name="De Carvalho L.P.S."/>
            <person name="Shen B."/>
        </authorList>
    </citation>
    <scope>NUCLEOTIDE SEQUENCE [LARGE SCALE GENOMIC DNA]</scope>
    <source>
        <strain evidence="1 2">NPDC000632</strain>
    </source>
</reference>